<dbReference type="InterPro" id="IPR008930">
    <property type="entry name" value="Terpenoid_cyclase/PrenylTrfase"/>
</dbReference>
<evidence type="ECO:0000256" key="7">
    <source>
        <dbReference type="ARBA" id="ARBA00022833"/>
    </source>
</evidence>
<dbReference type="Gene3D" id="1.50.10.20">
    <property type="match status" value="1"/>
</dbReference>
<comment type="similarity">
    <text evidence="2">Belongs to the protein prenyltransferase subunit beta family.</text>
</comment>
<dbReference type="PANTHER" id="PTHR11774">
    <property type="entry name" value="GERANYLGERANYL TRANSFERASE TYPE BETA SUBUNIT"/>
    <property type="match status" value="1"/>
</dbReference>
<comment type="caution">
    <text evidence="9">The sequence shown here is derived from an EMBL/GenBank/DDBJ whole genome shotgun (WGS) entry which is preliminary data.</text>
</comment>
<dbReference type="InterPro" id="IPR045089">
    <property type="entry name" value="PGGT1B-like"/>
</dbReference>
<dbReference type="GO" id="GO:0046872">
    <property type="term" value="F:metal ion binding"/>
    <property type="evidence" value="ECO:0007669"/>
    <property type="project" value="UniProtKB-KW"/>
</dbReference>
<keyword evidence="3" id="KW-0637">Prenyltransferase</keyword>
<evidence type="ECO:0000259" key="8">
    <source>
        <dbReference type="Pfam" id="PF00432"/>
    </source>
</evidence>
<protein>
    <submittedName>
        <fullName evidence="9">Protein farnesyltransferase subunit beta</fullName>
    </submittedName>
</protein>
<evidence type="ECO:0000256" key="2">
    <source>
        <dbReference type="ARBA" id="ARBA00010497"/>
    </source>
</evidence>
<evidence type="ECO:0000256" key="1">
    <source>
        <dbReference type="ARBA" id="ARBA00001947"/>
    </source>
</evidence>
<comment type="cofactor">
    <cofactor evidence="1">
        <name>Zn(2+)</name>
        <dbReference type="ChEBI" id="CHEBI:29105"/>
    </cofactor>
</comment>
<sequence>LGRYILAAAQDKKGGLRDKPGKRSDAYHTCYNLAGLSAAQHCYMYDEGVNKGLGEVGLGAPFRWKVGRMYHEDIVWDAGDVVGKI</sequence>
<evidence type="ECO:0000256" key="3">
    <source>
        <dbReference type="ARBA" id="ARBA00022602"/>
    </source>
</evidence>
<keyword evidence="4 9" id="KW-0808">Transferase</keyword>
<accession>A0A699XPK4</accession>
<feature type="non-terminal residue" evidence="9">
    <location>
        <position position="85"/>
    </location>
</feature>
<feature type="non-terminal residue" evidence="9">
    <location>
        <position position="1"/>
    </location>
</feature>
<dbReference type="PANTHER" id="PTHR11774:SF6">
    <property type="entry name" value="PROTEIN FARNESYLTRANSFERASE SUBUNIT BETA"/>
    <property type="match status" value="1"/>
</dbReference>
<name>A0A699XPK4_TANCI</name>
<keyword evidence="5" id="KW-0479">Metal-binding</keyword>
<keyword evidence="6" id="KW-0677">Repeat</keyword>
<dbReference type="SUPFAM" id="SSF48239">
    <property type="entry name" value="Terpenoid cyclases/Protein prenyltransferases"/>
    <property type="match status" value="1"/>
</dbReference>
<evidence type="ECO:0000256" key="4">
    <source>
        <dbReference type="ARBA" id="ARBA00022679"/>
    </source>
</evidence>
<dbReference type="GO" id="GO:0004660">
    <property type="term" value="F:protein farnesyltransferase activity"/>
    <property type="evidence" value="ECO:0007669"/>
    <property type="project" value="TreeGrafter"/>
</dbReference>
<organism evidence="9">
    <name type="scientific">Tanacetum cinerariifolium</name>
    <name type="common">Dalmatian daisy</name>
    <name type="synonym">Chrysanthemum cinerariifolium</name>
    <dbReference type="NCBI Taxonomy" id="118510"/>
    <lineage>
        <taxon>Eukaryota</taxon>
        <taxon>Viridiplantae</taxon>
        <taxon>Streptophyta</taxon>
        <taxon>Embryophyta</taxon>
        <taxon>Tracheophyta</taxon>
        <taxon>Spermatophyta</taxon>
        <taxon>Magnoliopsida</taxon>
        <taxon>eudicotyledons</taxon>
        <taxon>Gunneridae</taxon>
        <taxon>Pentapetalae</taxon>
        <taxon>asterids</taxon>
        <taxon>campanulids</taxon>
        <taxon>Asterales</taxon>
        <taxon>Asteraceae</taxon>
        <taxon>Asteroideae</taxon>
        <taxon>Anthemideae</taxon>
        <taxon>Anthemidinae</taxon>
        <taxon>Tanacetum</taxon>
    </lineage>
</organism>
<gene>
    <name evidence="9" type="ORF">Tci_930363</name>
</gene>
<proteinExistence type="inferred from homology"/>
<dbReference type="GO" id="GO:0005965">
    <property type="term" value="C:protein farnesyltransferase complex"/>
    <property type="evidence" value="ECO:0007669"/>
    <property type="project" value="TreeGrafter"/>
</dbReference>
<reference evidence="9" key="1">
    <citation type="journal article" date="2019" name="Sci. Rep.">
        <title>Draft genome of Tanacetum cinerariifolium, the natural source of mosquito coil.</title>
        <authorList>
            <person name="Yamashiro T."/>
            <person name="Shiraishi A."/>
            <person name="Satake H."/>
            <person name="Nakayama K."/>
        </authorList>
    </citation>
    <scope>NUCLEOTIDE SEQUENCE</scope>
</reference>
<feature type="domain" description="Prenyltransferase alpha-alpha toroid" evidence="8">
    <location>
        <begin position="3"/>
        <end position="42"/>
    </location>
</feature>
<dbReference type="AlphaFoldDB" id="A0A699XPK4"/>
<evidence type="ECO:0000256" key="5">
    <source>
        <dbReference type="ARBA" id="ARBA00022723"/>
    </source>
</evidence>
<evidence type="ECO:0000256" key="6">
    <source>
        <dbReference type="ARBA" id="ARBA00022737"/>
    </source>
</evidence>
<dbReference type="InterPro" id="IPR001330">
    <property type="entry name" value="Prenyltrans"/>
</dbReference>
<keyword evidence="7" id="KW-0862">Zinc</keyword>
<dbReference type="Pfam" id="PF00432">
    <property type="entry name" value="Prenyltrans"/>
    <property type="match status" value="1"/>
</dbReference>
<evidence type="ECO:0000313" key="9">
    <source>
        <dbReference type="EMBL" id="GFD58394.1"/>
    </source>
</evidence>
<dbReference type="EMBL" id="BKCJ011852395">
    <property type="protein sequence ID" value="GFD58394.1"/>
    <property type="molecule type" value="Genomic_DNA"/>
</dbReference>